<dbReference type="PANTHER" id="PTHR43472:SF1">
    <property type="entry name" value="PHOSPHORIBOSYLAMINE--GLYCINE LIGASE, CHLOROPLASTIC"/>
    <property type="match status" value="1"/>
</dbReference>
<dbReference type="PANTHER" id="PTHR43472">
    <property type="entry name" value="PHOSPHORIBOSYLAMINE--GLYCINE LIGASE"/>
    <property type="match status" value="1"/>
</dbReference>
<dbReference type="GO" id="GO:0009113">
    <property type="term" value="P:purine nucleobase biosynthetic process"/>
    <property type="evidence" value="ECO:0007669"/>
    <property type="project" value="InterPro"/>
</dbReference>
<dbReference type="InterPro" id="IPR013815">
    <property type="entry name" value="ATP_grasp_subdomain_1"/>
</dbReference>
<evidence type="ECO:0000256" key="6">
    <source>
        <dbReference type="ARBA" id="ARBA00022840"/>
    </source>
</evidence>
<evidence type="ECO:0000256" key="2">
    <source>
        <dbReference type="ARBA" id="ARBA00013255"/>
    </source>
</evidence>
<dbReference type="SUPFAM" id="SSF52440">
    <property type="entry name" value="PreATP-grasp domain"/>
    <property type="match status" value="1"/>
</dbReference>
<dbReference type="HAMAP" id="MF_00138">
    <property type="entry name" value="GARS"/>
    <property type="match status" value="1"/>
</dbReference>
<evidence type="ECO:0000259" key="10">
    <source>
        <dbReference type="PROSITE" id="PS50975"/>
    </source>
</evidence>
<dbReference type="InterPro" id="IPR016185">
    <property type="entry name" value="PreATP-grasp_dom_sf"/>
</dbReference>
<dbReference type="EMBL" id="UINC01003238">
    <property type="protein sequence ID" value="SVA04553.1"/>
    <property type="molecule type" value="Genomic_DNA"/>
</dbReference>
<feature type="domain" description="ATP-grasp" evidence="10">
    <location>
        <begin position="122"/>
        <end position="328"/>
    </location>
</feature>
<evidence type="ECO:0000256" key="5">
    <source>
        <dbReference type="ARBA" id="ARBA00022755"/>
    </source>
</evidence>
<dbReference type="Pfam" id="PF02843">
    <property type="entry name" value="GARS_C"/>
    <property type="match status" value="1"/>
</dbReference>
<evidence type="ECO:0000313" key="11">
    <source>
        <dbReference type="EMBL" id="SVA04553.1"/>
    </source>
</evidence>
<dbReference type="SMART" id="SM01210">
    <property type="entry name" value="GARS_C"/>
    <property type="match status" value="1"/>
</dbReference>
<keyword evidence="3" id="KW-0436">Ligase</keyword>
<dbReference type="SMART" id="SM01209">
    <property type="entry name" value="GARS_A"/>
    <property type="match status" value="1"/>
</dbReference>
<dbReference type="FunFam" id="3.30.1490.20:FF:000006">
    <property type="entry name" value="phosphoribosylamine--glycine ligase, chloroplastic-like"/>
    <property type="match status" value="1"/>
</dbReference>
<dbReference type="Gene3D" id="3.30.1490.20">
    <property type="entry name" value="ATP-grasp fold, A domain"/>
    <property type="match status" value="1"/>
</dbReference>
<dbReference type="InterPro" id="IPR011761">
    <property type="entry name" value="ATP-grasp"/>
</dbReference>
<keyword evidence="4" id="KW-0547">Nucleotide-binding</keyword>
<evidence type="ECO:0000256" key="7">
    <source>
        <dbReference type="ARBA" id="ARBA00038345"/>
    </source>
</evidence>
<evidence type="ECO:0000256" key="8">
    <source>
        <dbReference type="ARBA" id="ARBA00042242"/>
    </source>
</evidence>
<dbReference type="SUPFAM" id="SSF51246">
    <property type="entry name" value="Rudiment single hybrid motif"/>
    <property type="match status" value="1"/>
</dbReference>
<protein>
    <recommendedName>
        <fullName evidence="2">phosphoribosylamine--glycine ligase</fullName>
        <ecNumber evidence="2">6.3.4.13</ecNumber>
    </recommendedName>
    <alternativeName>
        <fullName evidence="8">Glycinamide ribonucleotide synthetase</fullName>
    </alternativeName>
    <alternativeName>
        <fullName evidence="9">Phosphoribosylglycinamide synthetase</fullName>
    </alternativeName>
</protein>
<dbReference type="SUPFAM" id="SSF56059">
    <property type="entry name" value="Glutathione synthetase ATP-binding domain-like"/>
    <property type="match status" value="1"/>
</dbReference>
<evidence type="ECO:0000256" key="9">
    <source>
        <dbReference type="ARBA" id="ARBA00042864"/>
    </source>
</evidence>
<dbReference type="AlphaFoldDB" id="A0A381STC9"/>
<dbReference type="Gene3D" id="3.90.600.10">
    <property type="entry name" value="Phosphoribosylglycinamide synthetase, C-terminal domain"/>
    <property type="match status" value="1"/>
</dbReference>
<dbReference type="Pfam" id="PF01071">
    <property type="entry name" value="GARS_A"/>
    <property type="match status" value="1"/>
</dbReference>
<proteinExistence type="inferred from homology"/>
<comment type="similarity">
    <text evidence="7">Belongs to the GARS family.</text>
</comment>
<name>A0A381STC9_9ZZZZ</name>
<evidence type="ECO:0000256" key="1">
    <source>
        <dbReference type="ARBA" id="ARBA00005174"/>
    </source>
</evidence>
<dbReference type="InterPro" id="IPR037123">
    <property type="entry name" value="PRibGlycinamide_synth_C_sf"/>
</dbReference>
<evidence type="ECO:0000256" key="4">
    <source>
        <dbReference type="ARBA" id="ARBA00022741"/>
    </source>
</evidence>
<dbReference type="EC" id="6.3.4.13" evidence="2"/>
<dbReference type="FunFam" id="3.90.600.10:FF:000001">
    <property type="entry name" value="Trifunctional purine biosynthetic protein adenosine-3"/>
    <property type="match status" value="1"/>
</dbReference>
<dbReference type="InterPro" id="IPR020560">
    <property type="entry name" value="PRibGlycinamide_synth_C-dom"/>
</dbReference>
<dbReference type="InterPro" id="IPR011054">
    <property type="entry name" value="Rudment_hybrid_motif"/>
</dbReference>
<dbReference type="InterPro" id="IPR020562">
    <property type="entry name" value="PRibGlycinamide_synth_N"/>
</dbReference>
<dbReference type="InterPro" id="IPR000115">
    <property type="entry name" value="PRibGlycinamide_synth"/>
</dbReference>
<dbReference type="InterPro" id="IPR020561">
    <property type="entry name" value="PRibGlycinamid_synth_ATP-grasp"/>
</dbReference>
<dbReference type="Pfam" id="PF02844">
    <property type="entry name" value="GARS_N"/>
    <property type="match status" value="1"/>
</dbReference>
<dbReference type="GO" id="GO:0005524">
    <property type="term" value="F:ATP binding"/>
    <property type="evidence" value="ECO:0007669"/>
    <property type="project" value="UniProtKB-KW"/>
</dbReference>
<dbReference type="Gene3D" id="3.30.470.20">
    <property type="entry name" value="ATP-grasp fold, B domain"/>
    <property type="match status" value="1"/>
</dbReference>
<reference evidence="11" key="1">
    <citation type="submission" date="2018-05" db="EMBL/GenBank/DDBJ databases">
        <authorList>
            <person name="Lanie J.A."/>
            <person name="Ng W.-L."/>
            <person name="Kazmierczak K.M."/>
            <person name="Andrzejewski T.M."/>
            <person name="Davidsen T.M."/>
            <person name="Wayne K.J."/>
            <person name="Tettelin H."/>
            <person name="Glass J.I."/>
            <person name="Rusch D."/>
            <person name="Podicherti R."/>
            <person name="Tsui H.-C.T."/>
            <person name="Winkler M.E."/>
        </authorList>
    </citation>
    <scope>NUCLEOTIDE SEQUENCE</scope>
</reference>
<dbReference type="GO" id="GO:0004637">
    <property type="term" value="F:phosphoribosylamine-glycine ligase activity"/>
    <property type="evidence" value="ECO:0007669"/>
    <property type="project" value="UniProtKB-EC"/>
</dbReference>
<dbReference type="PROSITE" id="PS50975">
    <property type="entry name" value="ATP_GRASP"/>
    <property type="match status" value="1"/>
</dbReference>
<keyword evidence="6" id="KW-0067">ATP-binding</keyword>
<sequence>MRQTFKPWIIYLRYHIRLLTNVLVVGSGAREHSLGWKISQSEHVDDVFYAPGNGGTKNNIPINVEQIEELVDFASKNDCFTVVGPEVPLALGIVDTFMEKNLKIFGPTQNAAKLESSKIWAKNFMDRNEIPTAKFKIFDEPDLAKEYIESVSFPLVIKADGLAAGKGVIVCDTTDEALSAVDKILVKKSFGEAGKRIVVEERIDGIEASYIALSDGETVIPLATSQDHKRIFDDDKGSNTGGMGAYSPTGAIDDVLAEKIQTKIIRKTVDSLKKEGIVFKGFLYAGVMIRDGEPYVLEFNARMGDPECQPMVIRMNSDLFEYLTAVTDGNLSSLPSMSWKKQSAVCVVLASNGYPESYPKNEEITGLSDIPKDSFVFHAGTKDVSGKIVTNGGRVLSVTSLGDSLQDAISNTYKAAEKISWPSKYYRHDIGKKGLSYL</sequence>
<dbReference type="UniPathway" id="UPA00074">
    <property type="reaction ID" value="UER00125"/>
</dbReference>
<dbReference type="NCBIfam" id="TIGR00877">
    <property type="entry name" value="purD"/>
    <property type="match status" value="1"/>
</dbReference>
<evidence type="ECO:0000256" key="3">
    <source>
        <dbReference type="ARBA" id="ARBA00022598"/>
    </source>
</evidence>
<keyword evidence="5" id="KW-0658">Purine biosynthesis</keyword>
<comment type="pathway">
    <text evidence="1">Purine metabolism; IMP biosynthesis via de novo pathway; N(1)-(5-phospho-D-ribosyl)glycinamide from 5-phospho-alpha-D-ribose 1-diphosphate: step 2/2.</text>
</comment>
<dbReference type="Gene3D" id="3.40.50.20">
    <property type="match status" value="1"/>
</dbReference>
<organism evidence="11">
    <name type="scientific">marine metagenome</name>
    <dbReference type="NCBI Taxonomy" id="408172"/>
    <lineage>
        <taxon>unclassified sequences</taxon>
        <taxon>metagenomes</taxon>
        <taxon>ecological metagenomes</taxon>
    </lineage>
</organism>
<dbReference type="GO" id="GO:0006189">
    <property type="term" value="P:'de novo' IMP biosynthetic process"/>
    <property type="evidence" value="ECO:0007669"/>
    <property type="project" value="UniProtKB-UniPathway"/>
</dbReference>
<accession>A0A381STC9</accession>
<gene>
    <name evidence="11" type="ORF">METZ01_LOCUS57407</name>
</gene>
<dbReference type="GO" id="GO:0046872">
    <property type="term" value="F:metal ion binding"/>
    <property type="evidence" value="ECO:0007669"/>
    <property type="project" value="InterPro"/>
</dbReference>